<evidence type="ECO:0000313" key="6">
    <source>
        <dbReference type="EMBL" id="OBS26045.1"/>
    </source>
</evidence>
<dbReference type="OMA" id="IKEHMAI"/>
<evidence type="ECO:0000313" key="7">
    <source>
        <dbReference type="Proteomes" id="UP000091967"/>
    </source>
</evidence>
<evidence type="ECO:0000259" key="5">
    <source>
        <dbReference type="Pfam" id="PF01425"/>
    </source>
</evidence>
<dbReference type="PANTHER" id="PTHR46072:SF4">
    <property type="entry name" value="AMIDASE C550.07-RELATED"/>
    <property type="match status" value="1"/>
</dbReference>
<dbReference type="Gene3D" id="3.90.1300.10">
    <property type="entry name" value="Amidase signature (AS) domain"/>
    <property type="match status" value="1"/>
</dbReference>
<proteinExistence type="inferred from homology"/>
<dbReference type="PANTHER" id="PTHR46072">
    <property type="entry name" value="AMIDASE-RELATED-RELATED"/>
    <property type="match status" value="1"/>
</dbReference>
<dbReference type="SUPFAM" id="SSF75304">
    <property type="entry name" value="Amidase signature (AS) enzymes"/>
    <property type="match status" value="1"/>
</dbReference>
<feature type="active site" description="Charge relay system" evidence="3">
    <location>
        <position position="179"/>
    </location>
</feature>
<dbReference type="Pfam" id="PF01425">
    <property type="entry name" value="Amidase"/>
    <property type="match status" value="1"/>
</dbReference>
<feature type="binding site" evidence="4">
    <location>
        <position position="252"/>
    </location>
    <ligand>
        <name>substrate</name>
    </ligand>
</feature>
<dbReference type="Proteomes" id="UP000091967">
    <property type="component" value="Unassembled WGS sequence"/>
</dbReference>
<dbReference type="STRING" id="36050.A0A1B8AZX7"/>
<dbReference type="InterPro" id="IPR023631">
    <property type="entry name" value="Amidase_dom"/>
</dbReference>
<feature type="binding site" evidence="4">
    <location>
        <begin position="273"/>
        <end position="276"/>
    </location>
    <ligand>
        <name>substrate</name>
    </ligand>
</feature>
<feature type="active site" description="Acyl-ester intermediate" evidence="3">
    <location>
        <position position="276"/>
    </location>
</feature>
<feature type="binding site" evidence="4">
    <location>
        <position position="227"/>
    </location>
    <ligand>
        <name>substrate</name>
    </ligand>
</feature>
<feature type="active site" description="Charge relay system" evidence="3">
    <location>
        <position position="252"/>
    </location>
</feature>
<protein>
    <recommendedName>
        <fullName evidence="5">Amidase domain-containing protein</fullName>
    </recommendedName>
</protein>
<keyword evidence="7" id="KW-1185">Reference proteome</keyword>
<reference evidence="6 7" key="1">
    <citation type="submission" date="2016-06" db="EMBL/GenBank/DDBJ databases">
        <title>Living apart together: crosstalk between the core and supernumerary genomes in a fungal plant pathogen.</title>
        <authorList>
            <person name="Vanheule A."/>
            <person name="Audenaert K."/>
            <person name="Warris S."/>
            <person name="Van De Geest H."/>
            <person name="Schijlen E."/>
            <person name="Hofte M."/>
            <person name="De Saeger S."/>
            <person name="Haesaert G."/>
            <person name="Waalwijk C."/>
            <person name="Van Der Lee T."/>
        </authorList>
    </citation>
    <scope>NUCLEOTIDE SEQUENCE [LARGE SCALE GENOMIC DNA]</scope>
    <source>
        <strain evidence="6 7">2516</strain>
    </source>
</reference>
<dbReference type="AlphaFoldDB" id="A0A1B8AZX7"/>
<accession>A0A1B8AZX7</accession>
<keyword evidence="2" id="KW-0378">Hydrolase</keyword>
<feature type="domain" description="Amidase" evidence="5">
    <location>
        <begin position="125"/>
        <end position="574"/>
    </location>
</feature>
<evidence type="ECO:0000256" key="2">
    <source>
        <dbReference type="ARBA" id="ARBA00022801"/>
    </source>
</evidence>
<gene>
    <name evidence="6" type="ORF">FPOA_06575</name>
</gene>
<dbReference type="EMBL" id="LYXU01000002">
    <property type="protein sequence ID" value="OBS26045.1"/>
    <property type="molecule type" value="Genomic_DNA"/>
</dbReference>
<name>A0A1B8AZX7_FUSPO</name>
<comment type="similarity">
    <text evidence="1">Belongs to the amidase family.</text>
</comment>
<sequence>MSLLSSIPSAAEAAPSKDGSLVHVEFANDAKSDASSFTVDPKPIPRGTPSYEAKRAEILNNLKAKVPSEYHLPASLIANPPLNVSGIPASCGILTEEEIRITEDYDAVALLEQLAQRKLSAVTVATAFAKRSIIAHQLTCCLTQWFMDEAIAQATQLDEYIAKHGKPIGPLHGLPISIKEHMGMIGTNSSHGYLASLKQDTEDSDMVAILRRFGAVFYCKTNQPQAIMHLESDGFYGRTLNPFNINLSAGGSTGGESALIAMKGSVLGVGSDIGGSIRGPSTFCGIYGFKPTSYTMPMQGFLPSPFSAELNILASTGPMCRSMRDMDLLMQCVLSAKPHLKDPRLVPIPWKGLDTPITGPLKIGFISDDGFVTPQPPVQKALAWARSQLSDPKYKDIIQLKEFKVHEAAGAWSKIQRMYWPDGATASRAAITSTGEPIHPLTQHIWNVAEPLGMQTAEGVNLMRRERDDFRLAFSKSWEEQDVDIVIGPGFVGPASAHDTAFFWNYTALYNLVDYPGVIVPTPVKVEGNESYDADYKPLSDTCGKVKKLWEESNFTDAPIALQIVARKYHDNELFGALTVLKDVLQLP</sequence>
<dbReference type="GO" id="GO:0016787">
    <property type="term" value="F:hydrolase activity"/>
    <property type="evidence" value="ECO:0007669"/>
    <property type="project" value="UniProtKB-KW"/>
</dbReference>
<comment type="caution">
    <text evidence="6">The sequence shown here is derived from an EMBL/GenBank/DDBJ whole genome shotgun (WGS) entry which is preliminary data.</text>
</comment>
<dbReference type="InterPro" id="IPR036928">
    <property type="entry name" value="AS_sf"/>
</dbReference>
<organism evidence="6 7">
    <name type="scientific">Fusarium poae</name>
    <dbReference type="NCBI Taxonomy" id="36050"/>
    <lineage>
        <taxon>Eukaryota</taxon>
        <taxon>Fungi</taxon>
        <taxon>Dikarya</taxon>
        <taxon>Ascomycota</taxon>
        <taxon>Pezizomycotina</taxon>
        <taxon>Sordariomycetes</taxon>
        <taxon>Hypocreomycetidae</taxon>
        <taxon>Hypocreales</taxon>
        <taxon>Nectriaceae</taxon>
        <taxon>Fusarium</taxon>
    </lineage>
</organism>
<dbReference type="PIRSF" id="PIRSF001221">
    <property type="entry name" value="Amidase_fungi"/>
    <property type="match status" value="1"/>
</dbReference>
<evidence type="ECO:0000256" key="1">
    <source>
        <dbReference type="ARBA" id="ARBA00009199"/>
    </source>
</evidence>
<evidence type="ECO:0000256" key="3">
    <source>
        <dbReference type="PIRSR" id="PIRSR001221-1"/>
    </source>
</evidence>
<evidence type="ECO:0000256" key="4">
    <source>
        <dbReference type="PIRSR" id="PIRSR001221-2"/>
    </source>
</evidence>